<evidence type="ECO:0000256" key="1">
    <source>
        <dbReference type="ARBA" id="ARBA00023015"/>
    </source>
</evidence>
<dbReference type="SUPFAM" id="SSF46689">
    <property type="entry name" value="Homeodomain-like"/>
    <property type="match status" value="1"/>
</dbReference>
<evidence type="ECO:0000256" key="3">
    <source>
        <dbReference type="ARBA" id="ARBA00023163"/>
    </source>
</evidence>
<keyword evidence="1" id="KW-0805">Transcription regulation</keyword>
<gene>
    <name evidence="6" type="ORF">MWN34_03070</name>
</gene>
<dbReference type="EMBL" id="JALKCH010000002">
    <property type="protein sequence ID" value="MCK0195885.1"/>
    <property type="molecule type" value="Genomic_DNA"/>
</dbReference>
<keyword evidence="2 4" id="KW-0238">DNA-binding</keyword>
<dbReference type="SUPFAM" id="SSF48498">
    <property type="entry name" value="Tetracyclin repressor-like, C-terminal domain"/>
    <property type="match status" value="1"/>
</dbReference>
<organism evidence="6 7">
    <name type="scientific">Ancylobacter crimeensis</name>
    <dbReference type="NCBI Taxonomy" id="2579147"/>
    <lineage>
        <taxon>Bacteria</taxon>
        <taxon>Pseudomonadati</taxon>
        <taxon>Pseudomonadota</taxon>
        <taxon>Alphaproteobacteria</taxon>
        <taxon>Hyphomicrobiales</taxon>
        <taxon>Xanthobacteraceae</taxon>
        <taxon>Ancylobacter</taxon>
    </lineage>
</organism>
<accession>A0ABT0D7F7</accession>
<protein>
    <submittedName>
        <fullName evidence="6">TetR/AcrR family transcriptional regulator</fullName>
    </submittedName>
</protein>
<dbReference type="InterPro" id="IPR009057">
    <property type="entry name" value="Homeodomain-like_sf"/>
</dbReference>
<dbReference type="PANTHER" id="PTHR30055:SF234">
    <property type="entry name" value="HTH-TYPE TRANSCRIPTIONAL REGULATOR BETI"/>
    <property type="match status" value="1"/>
</dbReference>
<dbReference type="Pfam" id="PF00440">
    <property type="entry name" value="TetR_N"/>
    <property type="match status" value="1"/>
</dbReference>
<dbReference type="InterPro" id="IPR036271">
    <property type="entry name" value="Tet_transcr_reg_TetR-rel_C_sf"/>
</dbReference>
<evidence type="ECO:0000259" key="5">
    <source>
        <dbReference type="PROSITE" id="PS50977"/>
    </source>
</evidence>
<dbReference type="Gene3D" id="1.10.357.10">
    <property type="entry name" value="Tetracycline Repressor, domain 2"/>
    <property type="match status" value="1"/>
</dbReference>
<dbReference type="PROSITE" id="PS50977">
    <property type="entry name" value="HTH_TETR_2"/>
    <property type="match status" value="1"/>
</dbReference>
<evidence type="ECO:0000256" key="4">
    <source>
        <dbReference type="PROSITE-ProRule" id="PRU00335"/>
    </source>
</evidence>
<evidence type="ECO:0000313" key="7">
    <source>
        <dbReference type="Proteomes" id="UP001203284"/>
    </source>
</evidence>
<feature type="DNA-binding region" description="H-T-H motif" evidence="4">
    <location>
        <begin position="38"/>
        <end position="57"/>
    </location>
</feature>
<dbReference type="PANTHER" id="PTHR30055">
    <property type="entry name" value="HTH-TYPE TRANSCRIPTIONAL REGULATOR RUTR"/>
    <property type="match status" value="1"/>
</dbReference>
<proteinExistence type="predicted"/>
<feature type="domain" description="HTH tetR-type" evidence="5">
    <location>
        <begin position="15"/>
        <end position="75"/>
    </location>
</feature>
<dbReference type="PRINTS" id="PR00455">
    <property type="entry name" value="HTHTETR"/>
</dbReference>
<keyword evidence="7" id="KW-1185">Reference proteome</keyword>
<comment type="caution">
    <text evidence="6">The sequence shown here is derived from an EMBL/GenBank/DDBJ whole genome shotgun (WGS) entry which is preliminary data.</text>
</comment>
<dbReference type="RefSeq" id="WP_247026325.1">
    <property type="nucleotide sequence ID" value="NZ_JALKCH010000002.1"/>
</dbReference>
<reference evidence="6 7" key="1">
    <citation type="submission" date="2022-04" db="EMBL/GenBank/DDBJ databases">
        <authorList>
            <person name="Grouzdev D.S."/>
            <person name="Pantiukh K.S."/>
            <person name="Krutkina M.S."/>
        </authorList>
    </citation>
    <scope>NUCLEOTIDE SEQUENCE [LARGE SCALE GENOMIC DNA]</scope>
    <source>
        <strain evidence="6 7">6x-1</strain>
    </source>
</reference>
<evidence type="ECO:0000313" key="6">
    <source>
        <dbReference type="EMBL" id="MCK0195885.1"/>
    </source>
</evidence>
<evidence type="ECO:0000256" key="2">
    <source>
        <dbReference type="ARBA" id="ARBA00023125"/>
    </source>
</evidence>
<sequence length="209" mass="23413">MPLIEKAPRRRLQPAERRTLILEEALRLFAERHYSGVSVRDIALACGINVGLLYHYFDSKDALVRSALEYAIANLMTGYAERRQALDDARAEIEAWLDTHVVMAPMLVRMVQLMGDYASSGVRAPEIDALIAGFYQSERDLLESALAKGVARGDFPLIDVATTARRIGLMLDGIFFASRSRGDDRVVQDIRDLAGFLDDILRISQRSRS</sequence>
<keyword evidence="3" id="KW-0804">Transcription</keyword>
<dbReference type="InterPro" id="IPR001647">
    <property type="entry name" value="HTH_TetR"/>
</dbReference>
<dbReference type="Proteomes" id="UP001203284">
    <property type="component" value="Unassembled WGS sequence"/>
</dbReference>
<name>A0ABT0D7F7_9HYPH</name>
<dbReference type="Gene3D" id="1.10.10.60">
    <property type="entry name" value="Homeodomain-like"/>
    <property type="match status" value="1"/>
</dbReference>
<dbReference type="InterPro" id="IPR050109">
    <property type="entry name" value="HTH-type_TetR-like_transc_reg"/>
</dbReference>